<proteinExistence type="predicted"/>
<comment type="caution">
    <text evidence="1">The sequence shown here is derived from an EMBL/GenBank/DDBJ whole genome shotgun (WGS) entry which is preliminary data.</text>
</comment>
<dbReference type="AlphaFoldDB" id="A0A6V7TRJ8"/>
<gene>
    <name evidence="1" type="ORF">MENT_LOCUS3261</name>
</gene>
<sequence>MYFCLKRLFVCAHSAAPISPAPGETGPVERPLLTCQLRAKLGKLAALNWPGLNWPRSTDPTDIHIALESGVFKFTLNDQLKKKWNTAIAESIPLYDCGEKLLLGMRTRDDYDTQYILNLPNFPKNIEEMIIVRCWLEKIFKCVFRSASFEDYGFNPQMINILFDNDKTIPLQLNVEIAFILPKNNISVNKLEIISDRLVISEFLAISFEKVDIVEEQHNIDILLKILINKGDKIRAVLIDLQHELSGLYDNIVEYIATSRDCSKIVHEIEFRYNIPVKFKLIERAEKVEKEDDIVHKTYQISNIYHPEVKFDLHCRMESEIEFSTYYYTYTIYYHEE</sequence>
<protein>
    <submittedName>
        <fullName evidence="1">Uncharacterized protein</fullName>
    </submittedName>
</protein>
<name>A0A6V7TRJ8_MELEN</name>
<dbReference type="EMBL" id="CAJEWN010000010">
    <property type="protein sequence ID" value="CAD2131268.1"/>
    <property type="molecule type" value="Genomic_DNA"/>
</dbReference>
<accession>A0A6V7TRJ8</accession>
<organism evidence="1 2">
    <name type="scientific">Meloidogyne enterolobii</name>
    <name type="common">Root-knot nematode worm</name>
    <name type="synonym">Meloidogyne mayaguensis</name>
    <dbReference type="NCBI Taxonomy" id="390850"/>
    <lineage>
        <taxon>Eukaryota</taxon>
        <taxon>Metazoa</taxon>
        <taxon>Ecdysozoa</taxon>
        <taxon>Nematoda</taxon>
        <taxon>Chromadorea</taxon>
        <taxon>Rhabditida</taxon>
        <taxon>Tylenchina</taxon>
        <taxon>Tylenchomorpha</taxon>
        <taxon>Tylenchoidea</taxon>
        <taxon>Meloidogynidae</taxon>
        <taxon>Meloidogyninae</taxon>
        <taxon>Meloidogyne</taxon>
    </lineage>
</organism>
<evidence type="ECO:0000313" key="2">
    <source>
        <dbReference type="Proteomes" id="UP000580250"/>
    </source>
</evidence>
<dbReference type="Proteomes" id="UP000580250">
    <property type="component" value="Unassembled WGS sequence"/>
</dbReference>
<reference evidence="1 2" key="1">
    <citation type="submission" date="2020-08" db="EMBL/GenBank/DDBJ databases">
        <authorList>
            <person name="Koutsovoulos G."/>
            <person name="Danchin GJ E."/>
        </authorList>
    </citation>
    <scope>NUCLEOTIDE SEQUENCE [LARGE SCALE GENOMIC DNA]</scope>
</reference>
<evidence type="ECO:0000313" key="1">
    <source>
        <dbReference type="EMBL" id="CAD2131268.1"/>
    </source>
</evidence>